<evidence type="ECO:0000256" key="2">
    <source>
        <dbReference type="SAM" id="MobiDB-lite"/>
    </source>
</evidence>
<dbReference type="PROSITE" id="PS50157">
    <property type="entry name" value="ZINC_FINGER_C2H2_2"/>
    <property type="match status" value="1"/>
</dbReference>
<dbReference type="SMART" id="SM00355">
    <property type="entry name" value="ZnF_C2H2"/>
    <property type="match status" value="2"/>
</dbReference>
<evidence type="ECO:0000256" key="1">
    <source>
        <dbReference type="PROSITE-ProRule" id="PRU00042"/>
    </source>
</evidence>
<feature type="domain" description="C2H2-type" evidence="3">
    <location>
        <begin position="58"/>
        <end position="86"/>
    </location>
</feature>
<dbReference type="Proteomes" id="UP001373714">
    <property type="component" value="Unassembled WGS sequence"/>
</dbReference>
<reference evidence="4 5" key="1">
    <citation type="submission" date="2019-10" db="EMBL/GenBank/DDBJ databases">
        <authorList>
            <person name="Palmer J.M."/>
        </authorList>
    </citation>
    <scope>NUCLEOTIDE SEQUENCE [LARGE SCALE GENOMIC DNA]</scope>
    <source>
        <strain evidence="4 5">TWF730</strain>
    </source>
</reference>
<dbReference type="EMBL" id="JAVHNS010000011">
    <property type="protein sequence ID" value="KAK6340080.1"/>
    <property type="molecule type" value="Genomic_DNA"/>
</dbReference>
<feature type="compositionally biased region" description="Low complexity" evidence="2">
    <location>
        <begin position="677"/>
        <end position="711"/>
    </location>
</feature>
<dbReference type="AlphaFoldDB" id="A0AAV9UGM1"/>
<keyword evidence="5" id="KW-1185">Reference proteome</keyword>
<dbReference type="Gene3D" id="3.30.160.60">
    <property type="entry name" value="Classic Zinc Finger"/>
    <property type="match status" value="1"/>
</dbReference>
<keyword evidence="1" id="KW-0862">Zinc</keyword>
<feature type="compositionally biased region" description="Basic and acidic residues" evidence="2">
    <location>
        <begin position="728"/>
        <end position="752"/>
    </location>
</feature>
<organism evidence="4 5">
    <name type="scientific">Orbilia blumenaviensis</name>
    <dbReference type="NCBI Taxonomy" id="1796055"/>
    <lineage>
        <taxon>Eukaryota</taxon>
        <taxon>Fungi</taxon>
        <taxon>Dikarya</taxon>
        <taxon>Ascomycota</taxon>
        <taxon>Pezizomycotina</taxon>
        <taxon>Orbiliomycetes</taxon>
        <taxon>Orbiliales</taxon>
        <taxon>Orbiliaceae</taxon>
        <taxon>Orbilia</taxon>
    </lineage>
</organism>
<keyword evidence="1" id="KW-0863">Zinc-finger</keyword>
<feature type="region of interest" description="Disordered" evidence="2">
    <location>
        <begin position="677"/>
        <end position="772"/>
    </location>
</feature>
<comment type="caution">
    <text evidence="4">The sequence shown here is derived from an EMBL/GenBank/DDBJ whole genome shotgun (WGS) entry which is preliminary data.</text>
</comment>
<proteinExistence type="predicted"/>
<protein>
    <recommendedName>
        <fullName evidence="3">C2H2-type domain-containing protein</fullName>
    </recommendedName>
</protein>
<dbReference type="GO" id="GO:0008270">
    <property type="term" value="F:zinc ion binding"/>
    <property type="evidence" value="ECO:0007669"/>
    <property type="project" value="UniProtKB-KW"/>
</dbReference>
<keyword evidence="1" id="KW-0479">Metal-binding</keyword>
<feature type="region of interest" description="Disordered" evidence="2">
    <location>
        <begin position="108"/>
        <end position="134"/>
    </location>
</feature>
<evidence type="ECO:0000259" key="3">
    <source>
        <dbReference type="PROSITE" id="PS50157"/>
    </source>
</evidence>
<evidence type="ECO:0000313" key="5">
    <source>
        <dbReference type="Proteomes" id="UP001373714"/>
    </source>
</evidence>
<evidence type="ECO:0000313" key="4">
    <source>
        <dbReference type="EMBL" id="KAK6340080.1"/>
    </source>
</evidence>
<name>A0AAV9UGM1_9PEZI</name>
<dbReference type="InterPro" id="IPR013087">
    <property type="entry name" value="Znf_C2H2_type"/>
</dbReference>
<gene>
    <name evidence="4" type="ORF">TWF730_001853</name>
</gene>
<sequence length="772" mass="86596">MTRPEEIAGDENLPSSSSDRRFRCKIQGCNYSSPHKATLERHIGTHNTVGLMHFCSVQGCKRSKRGFPRLDNLTRHIRKLHRGIEPRTEDTSMQYQWRHLGSIDPDFSDLYSSTQESPGGPGEQAPSTPSDQGGEDWTFIYEEGWRANSYIQEVSIPLHHQCDDDWEDVGESSCKAYIVKRPLSRLSVPELQDILQLANDGKSIQLPGRSSFERGEVITGVVKDTLKVKEAAEAIVTLTNKVPATIPSTQRAPPMDSSPRQSFEHLDQKIRGAMEPARGKQVSQHRVLHLYEGFLEKVETAYKKLIEAADNRKTPLKDFVSSLVSAENIVTIGCATLSSFLDHKITTDLKSVYCMLHVSYAISRSSTLPESQKVTDTQFSESAASWKEWLPVISATGVNEQNVFDELLKIMWPEIQGGLANLEMFAEWLDTIPSDQRISAEELDPELPSACVDDPDDPNWSFLNEPLFAIPTDAYQENACLESYPNAPRTIETEVAPLDLDPVSSTARLWERLFGDLAVGIIISFVRELESAGLLILHIFGVLGSLLLRQVHRDESVSPCYSASRQLDTWQRQNFVDSMQKSLIHPAHLHASAVLTKASDLFVKGYLAGLDDLEDCIVAFLRILSQPSPSFMAFFSEIVIHFDHYYRFTLPKTMKCSFDRYSCKWNRFQEERDFFDSISSSTPSSTPTASPNATSDVASPTTSTQSVPSTSNKRSSAQIKDAQGTQPAEKRPRISGEPDLRQKDQKPFRFKIETGNPALRRRKKVLANLPHV</sequence>
<accession>A0AAV9UGM1</accession>
<feature type="compositionally biased region" description="Polar residues" evidence="2">
    <location>
        <begin position="712"/>
        <end position="726"/>
    </location>
</feature>